<proteinExistence type="predicted"/>
<dbReference type="InterPro" id="IPR001932">
    <property type="entry name" value="PPM-type_phosphatase-like_dom"/>
</dbReference>
<dbReference type="EMBL" id="MN739518">
    <property type="protein sequence ID" value="QHT10021.1"/>
    <property type="molecule type" value="Genomic_DNA"/>
</dbReference>
<feature type="compositionally biased region" description="Low complexity" evidence="1">
    <location>
        <begin position="338"/>
        <end position="353"/>
    </location>
</feature>
<evidence type="ECO:0000259" key="2">
    <source>
        <dbReference type="PROSITE" id="PS51746"/>
    </source>
</evidence>
<dbReference type="GO" id="GO:0004722">
    <property type="term" value="F:protein serine/threonine phosphatase activity"/>
    <property type="evidence" value="ECO:0007669"/>
    <property type="project" value="InterPro"/>
</dbReference>
<dbReference type="PANTHER" id="PTHR13832:SF827">
    <property type="entry name" value="PROTEIN PHOSPHATASE 1L"/>
    <property type="match status" value="1"/>
</dbReference>
<feature type="domain" description="PPM-type phosphatase" evidence="2">
    <location>
        <begin position="109"/>
        <end position="502"/>
    </location>
</feature>
<dbReference type="PROSITE" id="PS51746">
    <property type="entry name" value="PPM_2"/>
    <property type="match status" value="1"/>
</dbReference>
<evidence type="ECO:0000256" key="1">
    <source>
        <dbReference type="SAM" id="MobiDB-lite"/>
    </source>
</evidence>
<evidence type="ECO:0000313" key="3">
    <source>
        <dbReference type="EMBL" id="QHT10021.1"/>
    </source>
</evidence>
<protein>
    <recommendedName>
        <fullName evidence="2">PPM-type phosphatase domain-containing protein</fullName>
    </recommendedName>
</protein>
<accession>A0A6C0D0C9</accession>
<reference evidence="3" key="1">
    <citation type="journal article" date="2020" name="Nature">
        <title>Giant virus diversity and host interactions through global metagenomics.</title>
        <authorList>
            <person name="Schulz F."/>
            <person name="Roux S."/>
            <person name="Paez-Espino D."/>
            <person name="Jungbluth S."/>
            <person name="Walsh D.A."/>
            <person name="Denef V.J."/>
            <person name="McMahon K.D."/>
            <person name="Konstantinidis K.T."/>
            <person name="Eloe-Fadrosh E.A."/>
            <person name="Kyrpides N.C."/>
            <person name="Woyke T."/>
        </authorList>
    </citation>
    <scope>NUCLEOTIDE SEQUENCE</scope>
    <source>
        <strain evidence="3">GVMAG-M-3300023174-104</strain>
    </source>
</reference>
<dbReference type="Gene3D" id="3.60.40.10">
    <property type="entry name" value="PPM-type phosphatase domain"/>
    <property type="match status" value="1"/>
</dbReference>
<dbReference type="InterPro" id="IPR015655">
    <property type="entry name" value="PP2C"/>
</dbReference>
<dbReference type="SUPFAM" id="SSF81606">
    <property type="entry name" value="PP2C-like"/>
    <property type="match status" value="1"/>
</dbReference>
<organism evidence="3">
    <name type="scientific">viral metagenome</name>
    <dbReference type="NCBI Taxonomy" id="1070528"/>
    <lineage>
        <taxon>unclassified sequences</taxon>
        <taxon>metagenomes</taxon>
        <taxon>organismal metagenomes</taxon>
    </lineage>
</organism>
<dbReference type="PANTHER" id="PTHR13832">
    <property type="entry name" value="PROTEIN PHOSPHATASE 2C"/>
    <property type="match status" value="1"/>
</dbReference>
<dbReference type="AlphaFoldDB" id="A0A6C0D0C9"/>
<sequence length="509" mass="57174">MSSIILMDNNNNMEKRAETYETQLEERGDPDEIMQVMEHPRMKRERETVKFMGESTDYRPEDRSHVPLTLDTISMGMVGKSKNLRHTSTIGRTVGTLGGSCVRGVFGQDAAFSEIYRDEERDMTALVGIIADGHGQKGEDASRMCIEGLQRSLLTPTRMRLLIDMLVLGESVAIREEIQSCFLSLDEEVCDAVELGGSTLTVFMVLHDHLSNRIFVVTSNVGDSPLLLIRTSDGKVGEMTTPHSWDSINERQVHIKASRQAGRKIPDVIYSRWNTENRRTIADVHGLFRPIPMFRGNTDEIDEINRQHVIKTMRLLGKRPGGIQSRVRKLQKVQRRGSISIPTTSMSTTSMSSSVPIWEDDVMEGTGHENFGSTPLEINEITGEMTGGPQMTRSLGERRYKRPLHDRVPLLTSIPSVSILECWGGVSTQFSVVAFSDGPGDALYHSEFGEKTKEYFDMHKRDKKEGNAQGLADQLFKAVQEEGSFFFGTPRWDDMSMICTTFTIQPLQG</sequence>
<name>A0A6C0D0C9_9ZZZZ</name>
<dbReference type="InterPro" id="IPR036457">
    <property type="entry name" value="PPM-type-like_dom_sf"/>
</dbReference>
<dbReference type="SMART" id="SM00332">
    <property type="entry name" value="PP2Cc"/>
    <property type="match status" value="1"/>
</dbReference>
<feature type="region of interest" description="Disordered" evidence="1">
    <location>
        <begin position="333"/>
        <end position="353"/>
    </location>
</feature>